<sequence>MRTLIAVSLASLLAGCSHWPSTAQTPWTRWSCDNGTRLDWRYADGSQDSVEIRLGADASPQRLKKEPSTFGSTYSDGVLTFNDKGSEGLVYRVADDELLAHGCRAP</sequence>
<keyword evidence="8" id="KW-1185">Reference proteome</keyword>
<evidence type="ECO:0000313" key="8">
    <source>
        <dbReference type="Proteomes" id="UP000243778"/>
    </source>
</evidence>
<dbReference type="InterPro" id="IPR036328">
    <property type="entry name" value="MliC_sf"/>
</dbReference>
<accession>A0A1H2VJ80</accession>
<evidence type="ECO:0000256" key="1">
    <source>
        <dbReference type="ARBA" id="ARBA00022729"/>
    </source>
</evidence>
<feature type="domain" description="C-type lysozyme inhibitor" evidence="6">
    <location>
        <begin position="30"/>
        <end position="97"/>
    </location>
</feature>
<organism evidence="7 8">
    <name type="scientific">Pseudomonas kuykendallii</name>
    <dbReference type="NCBI Taxonomy" id="1007099"/>
    <lineage>
        <taxon>Bacteria</taxon>
        <taxon>Pseudomonadati</taxon>
        <taxon>Pseudomonadota</taxon>
        <taxon>Gammaproteobacteria</taxon>
        <taxon>Pseudomonadales</taxon>
        <taxon>Pseudomonadaceae</taxon>
        <taxon>Pseudomonas</taxon>
    </lineage>
</organism>
<dbReference type="STRING" id="1007099.SAMN05216287_1261"/>
<keyword evidence="1 5" id="KW-0732">Signal</keyword>
<gene>
    <name evidence="7" type="ORF">SAMN05216287_1261</name>
</gene>
<dbReference type="InterPro" id="IPR018660">
    <property type="entry name" value="MliC"/>
</dbReference>
<keyword evidence="4" id="KW-0449">Lipoprotein</keyword>
<dbReference type="AlphaFoldDB" id="A0A1H2VJ80"/>
<feature type="chain" id="PRO_5017376626" evidence="5">
    <location>
        <begin position="24"/>
        <end position="106"/>
    </location>
</feature>
<protein>
    <submittedName>
        <fullName evidence="7">Membrane-bound lysozyme-inhibitor of c-type lysozyme</fullName>
    </submittedName>
</protein>
<keyword evidence="3" id="KW-0564">Palmitate</keyword>
<evidence type="ECO:0000256" key="2">
    <source>
        <dbReference type="ARBA" id="ARBA00023136"/>
    </source>
</evidence>
<evidence type="ECO:0000256" key="3">
    <source>
        <dbReference type="ARBA" id="ARBA00023139"/>
    </source>
</evidence>
<feature type="signal peptide" evidence="5">
    <location>
        <begin position="1"/>
        <end position="23"/>
    </location>
</feature>
<evidence type="ECO:0000259" key="6">
    <source>
        <dbReference type="Pfam" id="PF09864"/>
    </source>
</evidence>
<dbReference type="RefSeq" id="WP_090225589.1">
    <property type="nucleotide sequence ID" value="NZ_FNNU01000002.1"/>
</dbReference>
<name>A0A1H2VJ80_9PSED</name>
<dbReference type="OrthoDB" id="6980573at2"/>
<dbReference type="EMBL" id="FNNU01000002">
    <property type="protein sequence ID" value="SDW68367.1"/>
    <property type="molecule type" value="Genomic_DNA"/>
</dbReference>
<proteinExistence type="predicted"/>
<dbReference type="Proteomes" id="UP000243778">
    <property type="component" value="Unassembled WGS sequence"/>
</dbReference>
<dbReference type="Pfam" id="PF09864">
    <property type="entry name" value="MliC"/>
    <property type="match status" value="1"/>
</dbReference>
<evidence type="ECO:0000256" key="4">
    <source>
        <dbReference type="ARBA" id="ARBA00023288"/>
    </source>
</evidence>
<reference evidence="8" key="1">
    <citation type="submission" date="2016-10" db="EMBL/GenBank/DDBJ databases">
        <authorList>
            <person name="Varghese N."/>
            <person name="Submissions S."/>
        </authorList>
    </citation>
    <scope>NUCLEOTIDE SEQUENCE [LARGE SCALE GENOMIC DNA]</scope>
    <source>
        <strain evidence="8">NRRL B-59562</strain>
    </source>
</reference>
<dbReference type="PROSITE" id="PS51257">
    <property type="entry name" value="PROKAR_LIPOPROTEIN"/>
    <property type="match status" value="1"/>
</dbReference>
<evidence type="ECO:0000256" key="5">
    <source>
        <dbReference type="SAM" id="SignalP"/>
    </source>
</evidence>
<dbReference type="SUPFAM" id="SSF141488">
    <property type="entry name" value="YdhA-like"/>
    <property type="match status" value="1"/>
</dbReference>
<evidence type="ECO:0000313" key="7">
    <source>
        <dbReference type="EMBL" id="SDW68367.1"/>
    </source>
</evidence>
<keyword evidence="2" id="KW-0472">Membrane</keyword>
<dbReference type="Gene3D" id="2.40.128.200">
    <property type="match status" value="1"/>
</dbReference>